<proteinExistence type="predicted"/>
<protein>
    <submittedName>
        <fullName evidence="2">Uncharacterized protein</fullName>
    </submittedName>
</protein>
<evidence type="ECO:0000313" key="2">
    <source>
        <dbReference type="EMBL" id="VEL38482.1"/>
    </source>
</evidence>
<feature type="compositionally biased region" description="Low complexity" evidence="1">
    <location>
        <begin position="40"/>
        <end position="56"/>
    </location>
</feature>
<reference evidence="2" key="1">
    <citation type="submission" date="2018-11" db="EMBL/GenBank/DDBJ databases">
        <authorList>
            <consortium name="Pathogen Informatics"/>
        </authorList>
    </citation>
    <scope>NUCLEOTIDE SEQUENCE</scope>
</reference>
<dbReference type="Proteomes" id="UP000784294">
    <property type="component" value="Unassembled WGS sequence"/>
</dbReference>
<organism evidence="2 3">
    <name type="scientific">Protopolystoma xenopodis</name>
    <dbReference type="NCBI Taxonomy" id="117903"/>
    <lineage>
        <taxon>Eukaryota</taxon>
        <taxon>Metazoa</taxon>
        <taxon>Spiralia</taxon>
        <taxon>Lophotrochozoa</taxon>
        <taxon>Platyhelminthes</taxon>
        <taxon>Monogenea</taxon>
        <taxon>Polyopisthocotylea</taxon>
        <taxon>Polystomatidea</taxon>
        <taxon>Polystomatidae</taxon>
        <taxon>Protopolystoma</taxon>
    </lineage>
</organism>
<gene>
    <name evidence="2" type="ORF">PXEA_LOCUS31922</name>
</gene>
<evidence type="ECO:0000256" key="1">
    <source>
        <dbReference type="SAM" id="MobiDB-lite"/>
    </source>
</evidence>
<keyword evidence="3" id="KW-1185">Reference proteome</keyword>
<sequence>MPPSHLLSILRLFVVCPALFALSRMQAYLITFLPTSLQSRSRSLSSPVSPLPSVQLAPQSNHYPPAHFLPARPSRLAASSTLTMATSRVGNTPDASCGGDVAFSLSER</sequence>
<feature type="region of interest" description="Disordered" evidence="1">
    <location>
        <begin position="40"/>
        <end position="59"/>
    </location>
</feature>
<evidence type="ECO:0000313" key="3">
    <source>
        <dbReference type="Proteomes" id="UP000784294"/>
    </source>
</evidence>
<accession>A0A3S5AV43</accession>
<feature type="non-terminal residue" evidence="2">
    <location>
        <position position="108"/>
    </location>
</feature>
<comment type="caution">
    <text evidence="2">The sequence shown here is derived from an EMBL/GenBank/DDBJ whole genome shotgun (WGS) entry which is preliminary data.</text>
</comment>
<dbReference type="AlphaFoldDB" id="A0A3S5AV43"/>
<dbReference type="EMBL" id="CAAALY010258053">
    <property type="protein sequence ID" value="VEL38482.1"/>
    <property type="molecule type" value="Genomic_DNA"/>
</dbReference>
<name>A0A3S5AV43_9PLAT</name>